<reference evidence="1" key="1">
    <citation type="submission" date="2016-10" db="EMBL/GenBank/DDBJ databases">
        <title>Sequence of Gallionella enrichment culture.</title>
        <authorList>
            <person name="Poehlein A."/>
            <person name="Muehling M."/>
            <person name="Daniel R."/>
        </authorList>
    </citation>
    <scope>NUCLEOTIDE SEQUENCE</scope>
</reference>
<comment type="caution">
    <text evidence="1">The sequence shown here is derived from an EMBL/GenBank/DDBJ whole genome shotgun (WGS) entry which is preliminary data.</text>
</comment>
<evidence type="ECO:0000313" key="1">
    <source>
        <dbReference type="EMBL" id="OIR00528.1"/>
    </source>
</evidence>
<name>A0A1J5S904_9ZZZZ</name>
<protein>
    <submittedName>
        <fullName evidence="1">Transposase</fullName>
    </submittedName>
</protein>
<dbReference type="InterPro" id="IPR009057">
    <property type="entry name" value="Homeodomain-like_sf"/>
</dbReference>
<organism evidence="1">
    <name type="scientific">mine drainage metagenome</name>
    <dbReference type="NCBI Taxonomy" id="410659"/>
    <lineage>
        <taxon>unclassified sequences</taxon>
        <taxon>metagenomes</taxon>
        <taxon>ecological metagenomes</taxon>
    </lineage>
</organism>
<gene>
    <name evidence="1" type="ORF">GALL_174010</name>
</gene>
<dbReference type="SUPFAM" id="SSF46689">
    <property type="entry name" value="Homeodomain-like"/>
    <property type="match status" value="1"/>
</dbReference>
<dbReference type="EMBL" id="MLJW01000094">
    <property type="protein sequence ID" value="OIR00528.1"/>
    <property type="molecule type" value="Genomic_DNA"/>
</dbReference>
<dbReference type="AlphaFoldDB" id="A0A1J5S904"/>
<accession>A0A1J5S904</accession>
<proteinExistence type="predicted"/>
<sequence length="126" mass="13584">MGKGLSSDLRVRVYDEIEGGQSRRAAARRFGISAATSVRLAQRMAATGSLEPSRQGRPPGGGKLAAHADILIQWVEAEEDITMPELAAKLLAERGVVAHPASLSKFFLKQGFTVKKNTAGIRIRTR</sequence>